<protein>
    <submittedName>
        <fullName evidence="1">Uncharacterized protein</fullName>
    </submittedName>
</protein>
<accession>A0A0E9XYJ0</accession>
<reference evidence="1" key="1">
    <citation type="submission" date="2014-11" db="EMBL/GenBank/DDBJ databases">
        <authorList>
            <person name="Amaro Gonzalez C."/>
        </authorList>
    </citation>
    <scope>NUCLEOTIDE SEQUENCE</scope>
</reference>
<sequence>MCRLFEELRVMHSLLCISCYINPAN</sequence>
<organism evidence="1">
    <name type="scientific">Anguilla anguilla</name>
    <name type="common">European freshwater eel</name>
    <name type="synonym">Muraena anguilla</name>
    <dbReference type="NCBI Taxonomy" id="7936"/>
    <lineage>
        <taxon>Eukaryota</taxon>
        <taxon>Metazoa</taxon>
        <taxon>Chordata</taxon>
        <taxon>Craniata</taxon>
        <taxon>Vertebrata</taxon>
        <taxon>Euteleostomi</taxon>
        <taxon>Actinopterygii</taxon>
        <taxon>Neopterygii</taxon>
        <taxon>Teleostei</taxon>
        <taxon>Anguilliformes</taxon>
        <taxon>Anguillidae</taxon>
        <taxon>Anguilla</taxon>
    </lineage>
</organism>
<proteinExistence type="predicted"/>
<dbReference type="AlphaFoldDB" id="A0A0E9XYJ0"/>
<evidence type="ECO:0000313" key="1">
    <source>
        <dbReference type="EMBL" id="JAI07497.1"/>
    </source>
</evidence>
<dbReference type="EMBL" id="GBXM01001081">
    <property type="protein sequence ID" value="JAI07497.1"/>
    <property type="molecule type" value="Transcribed_RNA"/>
</dbReference>
<reference evidence="1" key="2">
    <citation type="journal article" date="2015" name="Fish Shellfish Immunol.">
        <title>Early steps in the European eel (Anguilla anguilla)-Vibrio vulnificus interaction in the gills: Role of the RtxA13 toxin.</title>
        <authorList>
            <person name="Callol A."/>
            <person name="Pajuelo D."/>
            <person name="Ebbesson L."/>
            <person name="Teles M."/>
            <person name="MacKenzie S."/>
            <person name="Amaro C."/>
        </authorList>
    </citation>
    <scope>NUCLEOTIDE SEQUENCE</scope>
</reference>
<name>A0A0E9XYJ0_ANGAN</name>